<dbReference type="GO" id="GO:0043709">
    <property type="term" value="P:cell adhesion involved in single-species biofilm formation"/>
    <property type="evidence" value="ECO:0007669"/>
    <property type="project" value="EnsemblFungi"/>
</dbReference>
<feature type="domain" description="C2H2-type" evidence="9">
    <location>
        <begin position="186"/>
        <end position="215"/>
    </location>
</feature>
<evidence type="ECO:0000256" key="5">
    <source>
        <dbReference type="ARBA" id="ARBA00022771"/>
    </source>
</evidence>
<keyword evidence="5 8" id="KW-0863">Zinc-finger</keyword>
<evidence type="ECO:0000256" key="2">
    <source>
        <dbReference type="ARBA" id="ARBA00022491"/>
    </source>
</evidence>
<evidence type="ECO:0000256" key="1">
    <source>
        <dbReference type="ARBA" id="ARBA00004123"/>
    </source>
</evidence>
<dbReference type="GO" id="GO:0005667">
    <property type="term" value="C:transcription regulator complex"/>
    <property type="evidence" value="ECO:0007669"/>
    <property type="project" value="TreeGrafter"/>
</dbReference>
<protein>
    <recommendedName>
        <fullName evidence="9">C2H2-type domain-containing protein</fullName>
    </recommendedName>
</protein>
<sequence length="224" mass="25581">MSISPINATHSLPVLAPVTFPLPNIYSRLEKNIQITISYNDPSYSLKPQKKYQTLIPLVTNSHMIENDLKTLLNKHMFDTNRNGTLSASSSRPNIVPGNKVPLNLMRISGTSPLFNKRKSEELKHQGIEKQPIVMKLSSFDRNVQRRKNISINKQRKHVCKVCTMAFTTSGHLSRHNKIHTGEKKYVCPFEGCGQRFSRHDNCVQHHKTHLRKKENSKSKSTSI</sequence>
<dbReference type="GO" id="GO:0000981">
    <property type="term" value="F:DNA-binding transcription factor activity, RNA polymerase II-specific"/>
    <property type="evidence" value="ECO:0007669"/>
    <property type="project" value="TreeGrafter"/>
</dbReference>
<dbReference type="InterPro" id="IPR013087">
    <property type="entry name" value="Znf_C2H2_type"/>
</dbReference>
<reference evidence="10 11" key="1">
    <citation type="journal article" date="2011" name="Proc. Natl. Acad. Sci. U.S.A.">
        <title>Evolutionary erosion of yeast sex chromosomes by mating-type switching accidents.</title>
        <authorList>
            <person name="Gordon J.L."/>
            <person name="Armisen D."/>
            <person name="Proux-Wera E."/>
            <person name="Oheigeartaigh S.S."/>
            <person name="Byrne K.P."/>
            <person name="Wolfe K.H."/>
        </authorList>
    </citation>
    <scope>NUCLEOTIDE SEQUENCE [LARGE SCALE GENOMIC DNA]</scope>
    <source>
        <strain evidence="11">ATCC 22294 / BCRC 22015 / CBS 2517 / CECT 1963 / NBRC 1671 / NRRL Y-8276</strain>
    </source>
</reference>
<dbReference type="PANTHER" id="PTHR14003:SF19">
    <property type="entry name" value="YY2 TRANSCRIPTION FACTOR"/>
    <property type="match status" value="1"/>
</dbReference>
<dbReference type="OrthoDB" id="6365676at2759"/>
<dbReference type="SMART" id="SM00355">
    <property type="entry name" value="ZnF_C2H2"/>
    <property type="match status" value="2"/>
</dbReference>
<dbReference type="PROSITE" id="PS00028">
    <property type="entry name" value="ZINC_FINGER_C2H2_1"/>
    <property type="match status" value="2"/>
</dbReference>
<evidence type="ECO:0000256" key="3">
    <source>
        <dbReference type="ARBA" id="ARBA00022723"/>
    </source>
</evidence>
<dbReference type="STRING" id="1071382.H2ARP4"/>
<dbReference type="HOGENOM" id="CLU_069169_0_0_1"/>
<evidence type="ECO:0000256" key="8">
    <source>
        <dbReference type="PROSITE-ProRule" id="PRU00042"/>
    </source>
</evidence>
<dbReference type="GO" id="GO:0000785">
    <property type="term" value="C:chromatin"/>
    <property type="evidence" value="ECO:0007669"/>
    <property type="project" value="TreeGrafter"/>
</dbReference>
<accession>H2ARP4</accession>
<keyword evidence="6" id="KW-0862">Zinc</keyword>
<dbReference type="RefSeq" id="XP_003956179.1">
    <property type="nucleotide sequence ID" value="XM_003956130.1"/>
</dbReference>
<comment type="subcellular location">
    <subcellularLocation>
        <location evidence="1">Nucleus</location>
    </subcellularLocation>
</comment>
<dbReference type="Gene3D" id="3.30.160.60">
    <property type="entry name" value="Classic Zinc Finger"/>
    <property type="match status" value="2"/>
</dbReference>
<dbReference type="FunFam" id="3.30.160.60:FF:001382">
    <property type="entry name" value="Transcriptional repressor"/>
    <property type="match status" value="1"/>
</dbReference>
<evidence type="ECO:0000256" key="4">
    <source>
        <dbReference type="ARBA" id="ARBA00022737"/>
    </source>
</evidence>
<keyword evidence="11" id="KW-1185">Reference proteome</keyword>
<dbReference type="GO" id="GO:0000978">
    <property type="term" value="F:RNA polymerase II cis-regulatory region sequence-specific DNA binding"/>
    <property type="evidence" value="ECO:0007669"/>
    <property type="project" value="TreeGrafter"/>
</dbReference>
<gene>
    <name evidence="10" type="primary">KAFR0C00490</name>
    <name evidence="10" type="ORF">KAFR_0C00490</name>
</gene>
<dbReference type="KEGG" id="kaf:KAFR_0C00490"/>
<dbReference type="PROSITE" id="PS50157">
    <property type="entry name" value="ZINC_FINGER_C2H2_2"/>
    <property type="match status" value="2"/>
</dbReference>
<proteinExistence type="predicted"/>
<dbReference type="InParanoid" id="H2ARP4"/>
<keyword evidence="7" id="KW-0539">Nucleus</keyword>
<evidence type="ECO:0000256" key="6">
    <source>
        <dbReference type="ARBA" id="ARBA00022833"/>
    </source>
</evidence>
<dbReference type="InterPro" id="IPR036236">
    <property type="entry name" value="Znf_C2H2_sf"/>
</dbReference>
<dbReference type="AlphaFoldDB" id="H2ARP4"/>
<dbReference type="GO" id="GO:2000221">
    <property type="term" value="P:negative regulation of pseudohyphal growth"/>
    <property type="evidence" value="ECO:0007669"/>
    <property type="project" value="EnsemblFungi"/>
</dbReference>
<dbReference type="GO" id="GO:0005634">
    <property type="term" value="C:nucleus"/>
    <property type="evidence" value="ECO:0007669"/>
    <property type="project" value="UniProtKB-SubCell"/>
</dbReference>
<name>H2ARP4_KAZAF</name>
<evidence type="ECO:0000313" key="11">
    <source>
        <dbReference type="Proteomes" id="UP000005220"/>
    </source>
</evidence>
<organism evidence="10 11">
    <name type="scientific">Kazachstania africana (strain ATCC 22294 / BCRC 22015 / CBS 2517 / CECT 1963 / NBRC 1671 / NRRL Y-8276)</name>
    <name type="common">Yeast</name>
    <name type="synonym">Kluyveromyces africanus</name>
    <dbReference type="NCBI Taxonomy" id="1071382"/>
    <lineage>
        <taxon>Eukaryota</taxon>
        <taxon>Fungi</taxon>
        <taxon>Dikarya</taxon>
        <taxon>Ascomycota</taxon>
        <taxon>Saccharomycotina</taxon>
        <taxon>Saccharomycetes</taxon>
        <taxon>Saccharomycetales</taxon>
        <taxon>Saccharomycetaceae</taxon>
        <taxon>Kazachstania</taxon>
    </lineage>
</organism>
<dbReference type="GeneID" id="13884964"/>
<dbReference type="Proteomes" id="UP000005220">
    <property type="component" value="Chromosome 3"/>
</dbReference>
<keyword evidence="4" id="KW-0677">Repeat</keyword>
<feature type="domain" description="C2H2-type" evidence="9">
    <location>
        <begin position="158"/>
        <end position="185"/>
    </location>
</feature>
<evidence type="ECO:0000259" key="9">
    <source>
        <dbReference type="PROSITE" id="PS50157"/>
    </source>
</evidence>
<keyword evidence="3" id="KW-0479">Metal-binding</keyword>
<dbReference type="EMBL" id="HE650823">
    <property type="protein sequence ID" value="CCF57044.1"/>
    <property type="molecule type" value="Genomic_DNA"/>
</dbReference>
<dbReference type="GO" id="GO:0000122">
    <property type="term" value="P:negative regulation of transcription by RNA polymerase II"/>
    <property type="evidence" value="ECO:0007669"/>
    <property type="project" value="EnsemblFungi"/>
</dbReference>
<dbReference type="GO" id="GO:2000218">
    <property type="term" value="P:negative regulation of invasive growth in response to glucose limitation"/>
    <property type="evidence" value="ECO:0007669"/>
    <property type="project" value="EnsemblFungi"/>
</dbReference>
<evidence type="ECO:0000313" key="10">
    <source>
        <dbReference type="EMBL" id="CCF57044.1"/>
    </source>
</evidence>
<dbReference type="PANTHER" id="PTHR14003">
    <property type="entry name" value="TRANSCRIPTIONAL REPRESSOR PROTEIN YY"/>
    <property type="match status" value="1"/>
</dbReference>
<dbReference type="GO" id="GO:0008270">
    <property type="term" value="F:zinc ion binding"/>
    <property type="evidence" value="ECO:0007669"/>
    <property type="project" value="UniProtKB-KW"/>
</dbReference>
<dbReference type="eggNOG" id="KOG1721">
    <property type="taxonomic scope" value="Eukaryota"/>
</dbReference>
<dbReference type="SUPFAM" id="SSF57667">
    <property type="entry name" value="beta-beta-alpha zinc fingers"/>
    <property type="match status" value="1"/>
</dbReference>
<keyword evidence="2" id="KW-0678">Repressor</keyword>
<evidence type="ECO:0000256" key="7">
    <source>
        <dbReference type="ARBA" id="ARBA00023242"/>
    </source>
</evidence>